<protein>
    <submittedName>
        <fullName evidence="4">CD109</fullName>
    </submittedName>
</protein>
<dbReference type="SMART" id="SM01360">
    <property type="entry name" value="A2M"/>
    <property type="match status" value="1"/>
</dbReference>
<proteinExistence type="predicted"/>
<keyword evidence="2" id="KW-0732">Signal</keyword>
<dbReference type="Pfam" id="PF00207">
    <property type="entry name" value="A2M"/>
    <property type="match status" value="1"/>
</dbReference>
<dbReference type="Gene3D" id="2.60.40.1930">
    <property type="match status" value="3"/>
</dbReference>
<dbReference type="InterPro" id="IPR001599">
    <property type="entry name" value="Macroglobln_a2"/>
</dbReference>
<dbReference type="Proteomes" id="UP000597762">
    <property type="component" value="Unassembled WGS sequence"/>
</dbReference>
<dbReference type="InterPro" id="IPR001134">
    <property type="entry name" value="Netrin_domain"/>
</dbReference>
<sequence>MLTGMTSWLLLSIIFGFSQGLSDDSWILTPNVFRCNETEIILVHSFTSQRTCLKLQLKTEIDGKVINETEKVRFTEKKKQFQLGVFNDNCINDYVYLYITTYQSENNFSEINNDECLDIIIGKIIKYKIPVQKDVGYIFIQTDLPIYLPKQTVQIRIFRLNENMYPMNMSVKMVIKDPSNSVVKSQIFNDEADIISTSFKLNDNSQTGAWIISVKYIGKEMLKETNIRFLVQEYVMPKFEIHIDVQPKLISKSTKFMNISISAMHFYNKTVEGKVYLQYGNNGDKISGKLKNGQYFKRVEIKGEHCGAFHINAKVIEKNTRMAEYKTDSTANFINSNISTEEKNVYERKPKHELYLKKISDKEYYMTGDLIEVTAENCNQIHYCIIGRGRILNCGKEYKYSENTPAKIIFSLDENMIPVAELITYCFKQELINSTASLSFKVLDICSQKKQLQVQILPKKKFYSPKEKIIIQMKGSQDQTIGLSLVDDAVHVISNRYRLTTDFVRRKMLSHNLESFASLQKLHKFKFSHAGYNIHEVQPEKKEALIILDKASPTHQHDLEGDIEVSDKYHVPKALPQRSDLGQKIYNYFPASKLFKSYSLSHGKVLNETLILPDSLTRWRFQAISLSKNSPFCVYEPPPIITFKYIVPELHTPKYVKIYGMFEVKFILYNYGHKAVNVKITLDKTKYICSKQNTMNVNVPSLNSKVTKFLAYTMYTGNVPISVTIEYYQDPDGNVRETIEKIIFVQDHEVSNAKILTFFLEKTDDFEDSAVTGMTCNERTVLADIVKTTLQEPEKLMQKSHGSGNQNIIYMAMSVYVLKYILNTKQMNQEIYNNGTKFIRMGIEKQKLFQKNDGSYSTYDDTRSSIWLTAFVLKIFCQASEFEEIDNSLTRQTMFWLLKQQNLDGHFEDTSYLHSDIMGGRSVLELTAFVLISLMECRQIHAKEIFENEGRIILSMEYLEKNLDTINDRLTLAITTYALTLTISSKRIAAWKKMTSMVQPWQEVNSLEKPSSESVLIASYALLTQLQYDNITTAFQIFNWLIQQKDKNGMFSSTQNTVIALQALAEYSIKWNAPDLNLKIMQLTKNYNMKSDATINKTSFLKKINPSVDATENQIKITSIGVPSTYVQVLTDFNIFNTKQKNCHFTIIYSMGKKTPQINSSHYLNITLKYNGTSTIQTPVMELDLISGYYMKNTVLKMMESLSYITKIEKNGQSVLTFFLQKLEPGKEIVLNLTLQRGNEKHLTPSSIKIYNYDKPHESCVTLYPKEKYFELFCDSNICMCPEGCFTSPFLKTKDMWNIFCKPNQVGISVTIQDEEMRNLTEQKQSRIIYKGETDKRFTRDSGIIEEKKIVDVIIDRKCSMSDLNKGERYIIVTNKYRQYSTARDKYWIDGYGFAVRYNDENIKNQVKEFINQMKEIAKNFCQIVNV</sequence>
<dbReference type="InterPro" id="IPR013783">
    <property type="entry name" value="Ig-like_fold"/>
</dbReference>
<dbReference type="PROSITE" id="PS50189">
    <property type="entry name" value="NTR"/>
    <property type="match status" value="1"/>
</dbReference>
<dbReference type="Gene3D" id="2.60.40.690">
    <property type="entry name" value="Alpha-macroglobulin, receptor-binding domain"/>
    <property type="match status" value="1"/>
</dbReference>
<dbReference type="Pfam" id="PF01835">
    <property type="entry name" value="MG2"/>
    <property type="match status" value="1"/>
</dbReference>
<dbReference type="Gene3D" id="1.50.10.20">
    <property type="match status" value="1"/>
</dbReference>
<dbReference type="Gene3D" id="2.60.40.10">
    <property type="entry name" value="Immunoglobulins"/>
    <property type="match status" value="1"/>
</dbReference>
<evidence type="ECO:0000313" key="5">
    <source>
        <dbReference type="Proteomes" id="UP000597762"/>
    </source>
</evidence>
<dbReference type="Gene3D" id="2.20.130.20">
    <property type="match status" value="1"/>
</dbReference>
<dbReference type="PANTHER" id="PTHR11412">
    <property type="entry name" value="MACROGLOBULIN / COMPLEMENT"/>
    <property type="match status" value="1"/>
</dbReference>
<dbReference type="Pfam" id="PF07703">
    <property type="entry name" value="A2M_BRD"/>
    <property type="match status" value="1"/>
</dbReference>
<feature type="signal peptide" evidence="2">
    <location>
        <begin position="1"/>
        <end position="20"/>
    </location>
</feature>
<dbReference type="Pfam" id="PF07678">
    <property type="entry name" value="TED_complement"/>
    <property type="match status" value="1"/>
</dbReference>
<evidence type="ECO:0000313" key="4">
    <source>
        <dbReference type="EMBL" id="CAE1271171.1"/>
    </source>
</evidence>
<dbReference type="Gene3D" id="2.60.120.1540">
    <property type="match status" value="1"/>
</dbReference>
<dbReference type="PANTHER" id="PTHR11412:SF166">
    <property type="entry name" value="NTR DOMAIN-CONTAINING PROTEIN"/>
    <property type="match status" value="1"/>
</dbReference>
<dbReference type="SUPFAM" id="SSF48239">
    <property type="entry name" value="Terpenoid cyclases/Protein prenyltransferases"/>
    <property type="match status" value="1"/>
</dbReference>
<dbReference type="SMART" id="SM01361">
    <property type="entry name" value="A2M_recep"/>
    <property type="match status" value="1"/>
</dbReference>
<dbReference type="EMBL" id="CAHIKZ030001646">
    <property type="protein sequence ID" value="CAE1271171.1"/>
    <property type="molecule type" value="Genomic_DNA"/>
</dbReference>
<accession>A0A812CK66</accession>
<comment type="caution">
    <text evidence="4">The sequence shown here is derived from an EMBL/GenBank/DDBJ whole genome shotgun (WGS) entry which is preliminary data.</text>
</comment>
<dbReference type="InterPro" id="IPR011626">
    <property type="entry name" value="Alpha-macroglobulin_TED"/>
</dbReference>
<dbReference type="InterPro" id="IPR009048">
    <property type="entry name" value="A-macroglobulin_rcpt-bd"/>
</dbReference>
<dbReference type="GO" id="GO:0004866">
    <property type="term" value="F:endopeptidase inhibitor activity"/>
    <property type="evidence" value="ECO:0007669"/>
    <property type="project" value="InterPro"/>
</dbReference>
<dbReference type="InterPro" id="IPR002890">
    <property type="entry name" value="MG2"/>
</dbReference>
<dbReference type="GO" id="GO:0005615">
    <property type="term" value="C:extracellular space"/>
    <property type="evidence" value="ECO:0007669"/>
    <property type="project" value="InterPro"/>
</dbReference>
<evidence type="ECO:0000259" key="3">
    <source>
        <dbReference type="PROSITE" id="PS50189"/>
    </source>
</evidence>
<dbReference type="InterPro" id="IPR050473">
    <property type="entry name" value="A2M/Complement_sys"/>
</dbReference>
<dbReference type="InterPro" id="IPR036595">
    <property type="entry name" value="A-macroglobulin_rcpt-bd_sf"/>
</dbReference>
<feature type="domain" description="NTR" evidence="3">
    <location>
        <begin position="1281"/>
        <end position="1422"/>
    </location>
</feature>
<gene>
    <name evidence="4" type="ORF">SPHA_37115</name>
</gene>
<dbReference type="OrthoDB" id="6359008at2759"/>
<dbReference type="InterPro" id="IPR008930">
    <property type="entry name" value="Terpenoid_cyclase/PrenylTrfase"/>
</dbReference>
<evidence type="ECO:0000256" key="1">
    <source>
        <dbReference type="ARBA" id="ARBA00023157"/>
    </source>
</evidence>
<keyword evidence="1" id="KW-1015">Disulfide bond</keyword>
<keyword evidence="5" id="KW-1185">Reference proteome</keyword>
<dbReference type="Gene3D" id="6.20.50.160">
    <property type="match status" value="1"/>
</dbReference>
<feature type="chain" id="PRO_5032644618" evidence="2">
    <location>
        <begin position="21"/>
        <end position="1427"/>
    </location>
</feature>
<dbReference type="InterPro" id="IPR041555">
    <property type="entry name" value="MG3"/>
</dbReference>
<dbReference type="SUPFAM" id="SSF49410">
    <property type="entry name" value="Alpha-macroglobulin receptor domain"/>
    <property type="match status" value="1"/>
</dbReference>
<dbReference type="SMART" id="SM01359">
    <property type="entry name" value="A2M_N_2"/>
    <property type="match status" value="1"/>
</dbReference>
<name>A0A812CK66_ACAPH</name>
<organism evidence="4 5">
    <name type="scientific">Acanthosepion pharaonis</name>
    <name type="common">Pharaoh cuttlefish</name>
    <name type="synonym">Sepia pharaonis</name>
    <dbReference type="NCBI Taxonomy" id="158019"/>
    <lineage>
        <taxon>Eukaryota</taxon>
        <taxon>Metazoa</taxon>
        <taxon>Spiralia</taxon>
        <taxon>Lophotrochozoa</taxon>
        <taxon>Mollusca</taxon>
        <taxon>Cephalopoda</taxon>
        <taxon>Coleoidea</taxon>
        <taxon>Decapodiformes</taxon>
        <taxon>Sepiida</taxon>
        <taxon>Sepiina</taxon>
        <taxon>Sepiidae</taxon>
        <taxon>Acanthosepion</taxon>
    </lineage>
</organism>
<reference evidence="4" key="1">
    <citation type="submission" date="2021-01" db="EMBL/GenBank/DDBJ databases">
        <authorList>
            <person name="Li R."/>
            <person name="Bekaert M."/>
        </authorList>
    </citation>
    <scope>NUCLEOTIDE SEQUENCE</scope>
    <source>
        <strain evidence="4">Farmed</strain>
    </source>
</reference>
<dbReference type="InterPro" id="IPR011625">
    <property type="entry name" value="A2M_N_BRD"/>
</dbReference>
<evidence type="ECO:0000256" key="2">
    <source>
        <dbReference type="SAM" id="SignalP"/>
    </source>
</evidence>
<dbReference type="Gene3D" id="2.60.40.1940">
    <property type="match status" value="1"/>
</dbReference>
<dbReference type="Pfam" id="PF17791">
    <property type="entry name" value="MG3"/>
    <property type="match status" value="1"/>
</dbReference>
<dbReference type="Pfam" id="PF07677">
    <property type="entry name" value="A2M_recep"/>
    <property type="match status" value="1"/>
</dbReference>